<organism evidence="1 2">
    <name type="scientific">Pluteus cervinus</name>
    <dbReference type="NCBI Taxonomy" id="181527"/>
    <lineage>
        <taxon>Eukaryota</taxon>
        <taxon>Fungi</taxon>
        <taxon>Dikarya</taxon>
        <taxon>Basidiomycota</taxon>
        <taxon>Agaricomycotina</taxon>
        <taxon>Agaricomycetes</taxon>
        <taxon>Agaricomycetidae</taxon>
        <taxon>Agaricales</taxon>
        <taxon>Pluteineae</taxon>
        <taxon>Pluteaceae</taxon>
        <taxon>Pluteus</taxon>
    </lineage>
</organism>
<evidence type="ECO:0000313" key="2">
    <source>
        <dbReference type="Proteomes" id="UP000308600"/>
    </source>
</evidence>
<sequence>MRVYYSSSSLPHPFPIVALFILPASRFSSHFRLSTFRRASLACATMIYVYIFLGANTPNPWPSVDVHNLRFRSGTNEQFFFVTLPVAYLTTHFTSSLHHPSTTQRRSLAPIASSPLPAPGPFLDRTG</sequence>
<proteinExistence type="predicted"/>
<protein>
    <submittedName>
        <fullName evidence="1">Uncharacterized protein</fullName>
    </submittedName>
</protein>
<evidence type="ECO:0000313" key="1">
    <source>
        <dbReference type="EMBL" id="TFK74419.1"/>
    </source>
</evidence>
<accession>A0ACD3B9N8</accession>
<keyword evidence="2" id="KW-1185">Reference proteome</keyword>
<dbReference type="EMBL" id="ML208268">
    <property type="protein sequence ID" value="TFK74419.1"/>
    <property type="molecule type" value="Genomic_DNA"/>
</dbReference>
<dbReference type="Proteomes" id="UP000308600">
    <property type="component" value="Unassembled WGS sequence"/>
</dbReference>
<gene>
    <name evidence="1" type="ORF">BDN72DRAFT_53402</name>
</gene>
<reference evidence="1 2" key="1">
    <citation type="journal article" date="2019" name="Nat. Ecol. Evol.">
        <title>Megaphylogeny resolves global patterns of mushroom evolution.</title>
        <authorList>
            <person name="Varga T."/>
            <person name="Krizsan K."/>
            <person name="Foldi C."/>
            <person name="Dima B."/>
            <person name="Sanchez-Garcia M."/>
            <person name="Sanchez-Ramirez S."/>
            <person name="Szollosi G.J."/>
            <person name="Szarkandi J.G."/>
            <person name="Papp V."/>
            <person name="Albert L."/>
            <person name="Andreopoulos W."/>
            <person name="Angelini C."/>
            <person name="Antonin V."/>
            <person name="Barry K.W."/>
            <person name="Bougher N.L."/>
            <person name="Buchanan P."/>
            <person name="Buyck B."/>
            <person name="Bense V."/>
            <person name="Catcheside P."/>
            <person name="Chovatia M."/>
            <person name="Cooper J."/>
            <person name="Damon W."/>
            <person name="Desjardin D."/>
            <person name="Finy P."/>
            <person name="Geml J."/>
            <person name="Haridas S."/>
            <person name="Hughes K."/>
            <person name="Justo A."/>
            <person name="Karasinski D."/>
            <person name="Kautmanova I."/>
            <person name="Kiss B."/>
            <person name="Kocsube S."/>
            <person name="Kotiranta H."/>
            <person name="LaButti K.M."/>
            <person name="Lechner B.E."/>
            <person name="Liimatainen K."/>
            <person name="Lipzen A."/>
            <person name="Lukacs Z."/>
            <person name="Mihaltcheva S."/>
            <person name="Morgado L.N."/>
            <person name="Niskanen T."/>
            <person name="Noordeloos M.E."/>
            <person name="Ohm R.A."/>
            <person name="Ortiz-Santana B."/>
            <person name="Ovrebo C."/>
            <person name="Racz N."/>
            <person name="Riley R."/>
            <person name="Savchenko A."/>
            <person name="Shiryaev A."/>
            <person name="Soop K."/>
            <person name="Spirin V."/>
            <person name="Szebenyi C."/>
            <person name="Tomsovsky M."/>
            <person name="Tulloss R.E."/>
            <person name="Uehling J."/>
            <person name="Grigoriev I.V."/>
            <person name="Vagvolgyi C."/>
            <person name="Papp T."/>
            <person name="Martin F.M."/>
            <person name="Miettinen O."/>
            <person name="Hibbett D.S."/>
            <person name="Nagy L.G."/>
        </authorList>
    </citation>
    <scope>NUCLEOTIDE SEQUENCE [LARGE SCALE GENOMIC DNA]</scope>
    <source>
        <strain evidence="1 2">NL-1719</strain>
    </source>
</reference>
<name>A0ACD3B9N8_9AGAR</name>